<reference evidence="2 3" key="1">
    <citation type="submission" date="2014-04" db="EMBL/GenBank/DDBJ databases">
        <authorList>
            <consortium name="DOE Joint Genome Institute"/>
            <person name="Kuo A."/>
            <person name="Girlanda M."/>
            <person name="Perotto S."/>
            <person name="Kohler A."/>
            <person name="Nagy L.G."/>
            <person name="Floudas D."/>
            <person name="Copeland A."/>
            <person name="Barry K.W."/>
            <person name="Cichocki N."/>
            <person name="Veneault-Fourrey C."/>
            <person name="LaButti K."/>
            <person name="Lindquist E.A."/>
            <person name="Lipzen A."/>
            <person name="Lundell T."/>
            <person name="Morin E."/>
            <person name="Murat C."/>
            <person name="Sun H."/>
            <person name="Tunlid A."/>
            <person name="Henrissat B."/>
            <person name="Grigoriev I.V."/>
            <person name="Hibbett D.S."/>
            <person name="Martin F."/>
            <person name="Nordberg H.P."/>
            <person name="Cantor M.N."/>
            <person name="Hua S.X."/>
        </authorList>
    </citation>
    <scope>NUCLEOTIDE SEQUENCE [LARGE SCALE GENOMIC DNA]</scope>
    <source>
        <strain evidence="2 3">MUT 4182</strain>
    </source>
</reference>
<accession>A0A0C3QQB5</accession>
<dbReference type="PANTHER" id="PTHR48125:SF10">
    <property type="entry name" value="OS12G0136300 PROTEIN"/>
    <property type="match status" value="1"/>
</dbReference>
<feature type="region of interest" description="Disordered" evidence="1">
    <location>
        <begin position="234"/>
        <end position="255"/>
    </location>
</feature>
<dbReference type="PANTHER" id="PTHR48125">
    <property type="entry name" value="LP07818P1"/>
    <property type="match status" value="1"/>
</dbReference>
<sequence>MLKLLRGVSGMNKSTATLPNDVKATTETSAAKESEIKSPESPQTAPKTQPQTDAPSSEPIQPSPPPAASPSEPPPSTSDPPTPEKKEQSENAGVEEATTSNQPFPTSEDPATPTPDSSSPPAPNPEPPRGVVHRMRRLSFRSFGFFYGRSTVNVATDTEIDAKDGTGEPLASTPEDPAAGHAVTAPSGANGKLPSSDHGEKLKKSHRLKKADKRASAYAQLLRSIIIGTPPTPELSYGSSTSPPSKFPLIKSHSKPPDLKKLKSELLKPKEANRLIHEIRNMPTPDTSKGVLHGTLRGLNGKIVEQDITVVPTGKMPIHAVCLDCTDEEADRLHFSFLKSSAQPQTTVFSLTPTIAQDPSPVAGIGSSAAATPSIAQADLSSVIPVLKNLKLVDLVSQSVDIIGTPEDDFGFGKRVEEKNNGVLAGAVPSSATVAEGIIQVGQELLNLGFATSSAVLPTNHEGIYPPTDRLSCLTYWWGYELVIPPPSMKYLGNCKSISNAFLNFLTAFSLFNNGVREILPFIRYASQFIDFEWSAIKGQDKGKGVVCAATWVMPAALVPRPWDFADPPKPDAKKPSGAAAKLAALLHAGKDVPPGTSVILAPVQSLVATPGTPPVPLVTLSPPTVADAAVGTDDDVKA</sequence>
<dbReference type="AlphaFoldDB" id="A0A0C3QQB5"/>
<feature type="region of interest" description="Disordered" evidence="1">
    <location>
        <begin position="158"/>
        <end position="211"/>
    </location>
</feature>
<feature type="compositionally biased region" description="Pro residues" evidence="1">
    <location>
        <begin position="118"/>
        <end position="128"/>
    </location>
</feature>
<feature type="region of interest" description="Disordered" evidence="1">
    <location>
        <begin position="1"/>
        <end position="133"/>
    </location>
</feature>
<evidence type="ECO:0000313" key="2">
    <source>
        <dbReference type="EMBL" id="KIO30671.1"/>
    </source>
</evidence>
<feature type="compositionally biased region" description="Pro residues" evidence="1">
    <location>
        <begin position="61"/>
        <end position="81"/>
    </location>
</feature>
<dbReference type="HOGENOM" id="CLU_028832_1_1_1"/>
<keyword evidence="3" id="KW-1185">Reference proteome</keyword>
<reference evidence="3" key="2">
    <citation type="submission" date="2015-01" db="EMBL/GenBank/DDBJ databases">
        <title>Evolutionary Origins and Diversification of the Mycorrhizal Mutualists.</title>
        <authorList>
            <consortium name="DOE Joint Genome Institute"/>
            <consortium name="Mycorrhizal Genomics Consortium"/>
            <person name="Kohler A."/>
            <person name="Kuo A."/>
            <person name="Nagy L.G."/>
            <person name="Floudas D."/>
            <person name="Copeland A."/>
            <person name="Barry K.W."/>
            <person name="Cichocki N."/>
            <person name="Veneault-Fourrey C."/>
            <person name="LaButti K."/>
            <person name="Lindquist E.A."/>
            <person name="Lipzen A."/>
            <person name="Lundell T."/>
            <person name="Morin E."/>
            <person name="Murat C."/>
            <person name="Riley R."/>
            <person name="Ohm R."/>
            <person name="Sun H."/>
            <person name="Tunlid A."/>
            <person name="Henrissat B."/>
            <person name="Grigoriev I.V."/>
            <person name="Hibbett D.S."/>
            <person name="Martin F."/>
        </authorList>
    </citation>
    <scope>NUCLEOTIDE SEQUENCE [LARGE SCALE GENOMIC DNA]</scope>
    <source>
        <strain evidence="3">MUT 4182</strain>
    </source>
</reference>
<organism evidence="2 3">
    <name type="scientific">Tulasnella calospora MUT 4182</name>
    <dbReference type="NCBI Taxonomy" id="1051891"/>
    <lineage>
        <taxon>Eukaryota</taxon>
        <taxon>Fungi</taxon>
        <taxon>Dikarya</taxon>
        <taxon>Basidiomycota</taxon>
        <taxon>Agaricomycotina</taxon>
        <taxon>Agaricomycetes</taxon>
        <taxon>Cantharellales</taxon>
        <taxon>Tulasnellaceae</taxon>
        <taxon>Tulasnella</taxon>
    </lineage>
</organism>
<evidence type="ECO:0000256" key="1">
    <source>
        <dbReference type="SAM" id="MobiDB-lite"/>
    </source>
</evidence>
<dbReference type="Proteomes" id="UP000054248">
    <property type="component" value="Unassembled WGS sequence"/>
</dbReference>
<gene>
    <name evidence="2" type="ORF">M407DRAFT_20204</name>
</gene>
<name>A0A0C3QQB5_9AGAM</name>
<feature type="compositionally biased region" description="Polar residues" evidence="1">
    <location>
        <begin position="11"/>
        <end position="29"/>
    </location>
</feature>
<feature type="compositionally biased region" description="Polar residues" evidence="1">
    <location>
        <begin position="40"/>
        <end position="53"/>
    </location>
</feature>
<proteinExistence type="predicted"/>
<protein>
    <submittedName>
        <fullName evidence="2">Uncharacterized protein</fullName>
    </submittedName>
</protein>
<dbReference type="OrthoDB" id="2434934at2759"/>
<evidence type="ECO:0000313" key="3">
    <source>
        <dbReference type="Proteomes" id="UP000054248"/>
    </source>
</evidence>
<feature type="compositionally biased region" description="Low complexity" evidence="1">
    <location>
        <begin position="105"/>
        <end position="117"/>
    </location>
</feature>
<dbReference type="EMBL" id="KN822969">
    <property type="protein sequence ID" value="KIO30671.1"/>
    <property type="molecule type" value="Genomic_DNA"/>
</dbReference>